<evidence type="ECO:0000256" key="4">
    <source>
        <dbReference type="ARBA" id="ARBA00022833"/>
    </source>
</evidence>
<feature type="region of interest" description="Disordered" evidence="6">
    <location>
        <begin position="362"/>
        <end position="382"/>
    </location>
</feature>
<dbReference type="eggNOG" id="ENOG502REAB">
    <property type="taxonomic scope" value="Eukaryota"/>
</dbReference>
<dbReference type="RefSeq" id="XP_009032997.1">
    <property type="nucleotide sequence ID" value="XM_009034749.1"/>
</dbReference>
<dbReference type="PROSITE" id="PS01159">
    <property type="entry name" value="WW_DOMAIN_1"/>
    <property type="match status" value="1"/>
</dbReference>
<dbReference type="Gene3D" id="3.90.180.10">
    <property type="entry name" value="Medium-chain alcohol dehydrogenases, catalytic domain"/>
    <property type="match status" value="1"/>
</dbReference>
<keyword evidence="5" id="KW-0560">Oxidoreductase</keyword>
<dbReference type="InterPro" id="IPR036291">
    <property type="entry name" value="NAD(P)-bd_dom_sf"/>
</dbReference>
<accession>F0XZ53</accession>
<keyword evidence="3" id="KW-0479">Metal-binding</keyword>
<dbReference type="InterPro" id="IPR001202">
    <property type="entry name" value="WW_dom"/>
</dbReference>
<dbReference type="InterPro" id="IPR036020">
    <property type="entry name" value="WW_dom_sf"/>
</dbReference>
<protein>
    <recommendedName>
        <fullName evidence="7">WW domain-containing protein</fullName>
    </recommendedName>
</protein>
<comment type="cofactor">
    <cofactor evidence="1">
        <name>Zn(2+)</name>
        <dbReference type="ChEBI" id="CHEBI:29105"/>
    </cofactor>
</comment>
<dbReference type="InterPro" id="IPR011032">
    <property type="entry name" value="GroES-like_sf"/>
</dbReference>
<dbReference type="PANTHER" id="PTHR43350">
    <property type="entry name" value="NAD-DEPENDENT ALCOHOL DEHYDROGENASE"/>
    <property type="match status" value="1"/>
</dbReference>
<dbReference type="SUPFAM" id="SSF51735">
    <property type="entry name" value="NAD(P)-binding Rossmann-fold domains"/>
    <property type="match status" value="1"/>
</dbReference>
<evidence type="ECO:0000256" key="5">
    <source>
        <dbReference type="ARBA" id="ARBA00023002"/>
    </source>
</evidence>
<organism evidence="9">
    <name type="scientific">Aureococcus anophagefferens</name>
    <name type="common">Harmful bloom alga</name>
    <dbReference type="NCBI Taxonomy" id="44056"/>
    <lineage>
        <taxon>Eukaryota</taxon>
        <taxon>Sar</taxon>
        <taxon>Stramenopiles</taxon>
        <taxon>Ochrophyta</taxon>
        <taxon>Pelagophyceae</taxon>
        <taxon>Pelagomonadales</taxon>
        <taxon>Pelagomonadaceae</taxon>
        <taxon>Aureococcus</taxon>
    </lineage>
</organism>
<evidence type="ECO:0000256" key="6">
    <source>
        <dbReference type="SAM" id="MobiDB-lite"/>
    </source>
</evidence>
<keyword evidence="9" id="KW-1185">Reference proteome</keyword>
<evidence type="ECO:0000259" key="7">
    <source>
        <dbReference type="PROSITE" id="PS50020"/>
    </source>
</evidence>
<evidence type="ECO:0000256" key="3">
    <source>
        <dbReference type="ARBA" id="ARBA00022723"/>
    </source>
</evidence>
<dbReference type="SUPFAM" id="SSF50129">
    <property type="entry name" value="GroES-like"/>
    <property type="match status" value="1"/>
</dbReference>
<dbReference type="OrthoDB" id="1879366at2759"/>
<dbReference type="SUPFAM" id="SSF51045">
    <property type="entry name" value="WW domain"/>
    <property type="match status" value="1"/>
</dbReference>
<dbReference type="GO" id="GO:0046872">
    <property type="term" value="F:metal ion binding"/>
    <property type="evidence" value="ECO:0007669"/>
    <property type="project" value="UniProtKB-KW"/>
</dbReference>
<feature type="domain" description="WW" evidence="7">
    <location>
        <begin position="338"/>
        <end position="372"/>
    </location>
</feature>
<dbReference type="Proteomes" id="UP000002729">
    <property type="component" value="Unassembled WGS sequence"/>
</dbReference>
<dbReference type="PANTHER" id="PTHR43350:SF19">
    <property type="entry name" value="D-GULOSIDE 3-DEHYDROGENASE"/>
    <property type="match status" value="1"/>
</dbReference>
<evidence type="ECO:0000256" key="2">
    <source>
        <dbReference type="ARBA" id="ARBA00008072"/>
    </source>
</evidence>
<evidence type="ECO:0000256" key="1">
    <source>
        <dbReference type="ARBA" id="ARBA00001947"/>
    </source>
</evidence>
<dbReference type="AlphaFoldDB" id="F0XZ53"/>
<dbReference type="SMART" id="SM00456">
    <property type="entry name" value="WW"/>
    <property type="match status" value="1"/>
</dbReference>
<sequence length="382" mass="40410">MESSITESTALWYVGGRACELRARPLPEPGANQVLVVATHGAVSRGTETLVLEGLVPASESERMRCPHMDGAFSFPAKYGYVSVGYVARCGAGAEALQGRRVFCLHPHETAYVVDAAMANPIPAGTPSPRAVLAPNFETAINVVWDAKISVGDRVAVVGAGVVGCLVAYVASKIPGCAVVLVDVNPARRRVAERLGVGFRLASDLDASDGDRDVVVHASGHPAGAATALGLAGDEALVVEASWYGARPVALPLGEAFHARRLTLRSSQVGQLPADRRPRWTYARRLAVALDLAADPTLDVLFEDAWIDFDELHEAIPRVCGDGASGLCHRIFYPARPVDVGAGWSSVYSQAKGVPYYTNETAGTTRWKPPDHLPGPPANAPH</sequence>
<name>F0XZ53_AURAN</name>
<gene>
    <name evidence="8" type="ORF">AURANDRAFT_19909</name>
</gene>
<feature type="compositionally biased region" description="Pro residues" evidence="6">
    <location>
        <begin position="372"/>
        <end position="382"/>
    </location>
</feature>
<evidence type="ECO:0000313" key="9">
    <source>
        <dbReference type="Proteomes" id="UP000002729"/>
    </source>
</evidence>
<proteinExistence type="inferred from homology"/>
<reference evidence="8 9" key="1">
    <citation type="journal article" date="2011" name="Proc. Natl. Acad. Sci. U.S.A.">
        <title>Niche of harmful alga Aureococcus anophagefferens revealed through ecogenomics.</title>
        <authorList>
            <person name="Gobler C.J."/>
            <person name="Berry D.L."/>
            <person name="Dyhrman S.T."/>
            <person name="Wilhelm S.W."/>
            <person name="Salamov A."/>
            <person name="Lobanov A.V."/>
            <person name="Zhang Y."/>
            <person name="Collier J.L."/>
            <person name="Wurch L.L."/>
            <person name="Kustka A.B."/>
            <person name="Dill B.D."/>
            <person name="Shah M."/>
            <person name="VerBerkmoes N.C."/>
            <person name="Kuo A."/>
            <person name="Terry A."/>
            <person name="Pangilinan J."/>
            <person name="Lindquist E.A."/>
            <person name="Lucas S."/>
            <person name="Paulsen I.T."/>
            <person name="Hattenrath-Lehmann T.K."/>
            <person name="Talmage S.C."/>
            <person name="Walker E.A."/>
            <person name="Koch F."/>
            <person name="Burson A.M."/>
            <person name="Marcoval M.A."/>
            <person name="Tang Y.Z."/>
            <person name="Lecleir G.R."/>
            <person name="Coyne K.J."/>
            <person name="Berg G.M."/>
            <person name="Bertrand E.M."/>
            <person name="Saito M.A."/>
            <person name="Gladyshev V.N."/>
            <person name="Grigoriev I.V."/>
        </authorList>
    </citation>
    <scope>NUCLEOTIDE SEQUENCE [LARGE SCALE GENOMIC DNA]</scope>
    <source>
        <strain evidence="9">CCMP 1984</strain>
    </source>
</reference>
<evidence type="ECO:0000313" key="8">
    <source>
        <dbReference type="EMBL" id="EGB11880.1"/>
    </source>
</evidence>
<dbReference type="CDD" id="cd08255">
    <property type="entry name" value="2-desacetyl-2-hydroxyethyl_bacteriochlorophyllide_like"/>
    <property type="match status" value="1"/>
</dbReference>
<dbReference type="PROSITE" id="PS50020">
    <property type="entry name" value="WW_DOMAIN_2"/>
    <property type="match status" value="1"/>
</dbReference>
<dbReference type="OMA" id="CLYPHQS"/>
<dbReference type="GO" id="GO:0016491">
    <property type="term" value="F:oxidoreductase activity"/>
    <property type="evidence" value="ECO:0007669"/>
    <property type="project" value="UniProtKB-KW"/>
</dbReference>
<comment type="similarity">
    <text evidence="2">Belongs to the zinc-containing alcohol dehydrogenase family.</text>
</comment>
<dbReference type="Gene3D" id="3.40.50.720">
    <property type="entry name" value="NAD(P)-binding Rossmann-like Domain"/>
    <property type="match status" value="1"/>
</dbReference>
<dbReference type="GeneID" id="20219208"/>
<keyword evidence="4" id="KW-0862">Zinc</keyword>
<dbReference type="Gene3D" id="2.20.70.10">
    <property type="match status" value="1"/>
</dbReference>
<dbReference type="InParanoid" id="F0XZ53"/>
<dbReference type="EMBL" id="GL833121">
    <property type="protein sequence ID" value="EGB11880.1"/>
    <property type="molecule type" value="Genomic_DNA"/>
</dbReference>
<dbReference type="KEGG" id="aaf:AURANDRAFT_19909"/>